<dbReference type="NCBIfam" id="TIGR03636">
    <property type="entry name" value="uL23_arch"/>
    <property type="match status" value="1"/>
</dbReference>
<sequence>MSGIIEYPLVTEKAMDDMDFGNKLQFIVDVDATKGDVSEAISTQYDVTVESVNTQVTMDGTKKATVKLSEEDDAQDVASRIGVF</sequence>
<dbReference type="NCBIfam" id="NF011118">
    <property type="entry name" value="PRK14548.1"/>
    <property type="match status" value="1"/>
</dbReference>
<dbReference type="GO" id="GO:0019843">
    <property type="term" value="F:rRNA binding"/>
    <property type="evidence" value="ECO:0007669"/>
    <property type="project" value="UniProtKB-UniRule"/>
</dbReference>
<evidence type="ECO:0000313" key="9">
    <source>
        <dbReference type="EMBL" id="MBP1953914.1"/>
    </source>
</evidence>
<dbReference type="InterPro" id="IPR019985">
    <property type="entry name" value="Ribosomal_uL23"/>
</dbReference>
<keyword evidence="4 6" id="KW-0689">Ribosomal protein</keyword>
<dbReference type="Gene3D" id="3.30.70.330">
    <property type="match status" value="1"/>
</dbReference>
<protein>
    <recommendedName>
        <fullName evidence="6">Large ribosomal subunit protein uL23</fullName>
    </recommendedName>
</protein>
<evidence type="ECO:0000256" key="7">
    <source>
        <dbReference type="RuleBase" id="RU003934"/>
    </source>
</evidence>
<comment type="function">
    <text evidence="6">Binds to 23S rRNA. One of the proteins that surrounds the polypeptide exit tunnel on the outside of the ribosome.</text>
</comment>
<evidence type="ECO:0000313" key="10">
    <source>
        <dbReference type="Proteomes" id="UP000614609"/>
    </source>
</evidence>
<reference evidence="8" key="1">
    <citation type="journal article" date="2014" name="Int. J. Syst. Evol. Microbiol.">
        <title>Complete genome sequence of Corynebacterium casei LMG S-19264T (=DSM 44701T), isolated from a smear-ripened cheese.</title>
        <authorList>
            <consortium name="US DOE Joint Genome Institute (JGI-PGF)"/>
            <person name="Walter F."/>
            <person name="Albersmeier A."/>
            <person name="Kalinowski J."/>
            <person name="Ruckert C."/>
        </authorList>
    </citation>
    <scope>NUCLEOTIDE SEQUENCE</scope>
    <source>
        <strain evidence="8">JCM 16108</strain>
    </source>
</reference>
<name>A0A830FSR9_9EURY</name>
<dbReference type="GO" id="GO:0006412">
    <property type="term" value="P:translation"/>
    <property type="evidence" value="ECO:0007669"/>
    <property type="project" value="UniProtKB-UniRule"/>
</dbReference>
<dbReference type="InterPro" id="IPR013025">
    <property type="entry name" value="Ribosomal_uL23-like"/>
</dbReference>
<proteinExistence type="inferred from homology"/>
<evidence type="ECO:0000256" key="2">
    <source>
        <dbReference type="ARBA" id="ARBA00022730"/>
    </source>
</evidence>
<dbReference type="Proteomes" id="UP000765891">
    <property type="component" value="Unassembled WGS sequence"/>
</dbReference>
<comment type="caution">
    <text evidence="8">The sequence shown here is derived from an EMBL/GenBank/DDBJ whole genome shotgun (WGS) entry which is preliminary data.</text>
</comment>
<comment type="subunit">
    <text evidence="6">Part of the 50S ribosomal subunit. Contacts protein L29.</text>
</comment>
<dbReference type="EMBL" id="BMOO01000001">
    <property type="protein sequence ID" value="GGM55813.1"/>
    <property type="molecule type" value="Genomic_DNA"/>
</dbReference>
<keyword evidence="10" id="KW-1185">Reference proteome</keyword>
<keyword evidence="5 6" id="KW-0687">Ribonucleoprotein</keyword>
<dbReference type="InterPro" id="IPR012677">
    <property type="entry name" value="Nucleotide-bd_a/b_plait_sf"/>
</dbReference>
<gene>
    <name evidence="6" type="primary">rpl23</name>
    <name evidence="8" type="ORF">GCM10009017_02550</name>
    <name evidence="9" type="ORF">J2752_000795</name>
</gene>
<dbReference type="InterPro" id="IPR001014">
    <property type="entry name" value="Ribosomal_uL23_CS"/>
</dbReference>
<evidence type="ECO:0000256" key="3">
    <source>
        <dbReference type="ARBA" id="ARBA00022884"/>
    </source>
</evidence>
<reference evidence="9" key="3">
    <citation type="submission" date="2021-03" db="EMBL/GenBank/DDBJ databases">
        <title>Genomic Encyclopedia of Type Strains, Phase IV (KMG-IV): sequencing the most valuable type-strain genomes for metagenomic binning, comparative biology and taxonomic classification.</title>
        <authorList>
            <person name="Goeker M."/>
        </authorList>
    </citation>
    <scope>NUCLEOTIDE SEQUENCE</scope>
    <source>
        <strain evidence="9">DSM 22443</strain>
    </source>
</reference>
<dbReference type="GO" id="GO:1990904">
    <property type="term" value="C:ribonucleoprotein complex"/>
    <property type="evidence" value="ECO:0007669"/>
    <property type="project" value="UniProtKB-KW"/>
</dbReference>
<reference evidence="8" key="2">
    <citation type="submission" date="2020-09" db="EMBL/GenBank/DDBJ databases">
        <authorList>
            <person name="Sun Q."/>
            <person name="Ohkuma M."/>
        </authorList>
    </citation>
    <scope>NUCLEOTIDE SEQUENCE</scope>
    <source>
        <strain evidence="8">JCM 16108</strain>
    </source>
</reference>
<dbReference type="RefSeq" id="WP_188869169.1">
    <property type="nucleotide sequence ID" value="NZ_BMOO01000001.1"/>
</dbReference>
<dbReference type="AlphaFoldDB" id="A0A830FSR9"/>
<dbReference type="FunFam" id="3.30.70.330:FF:000532">
    <property type="entry name" value="50S ribosomal protein L23"/>
    <property type="match status" value="1"/>
</dbReference>
<dbReference type="HAMAP" id="MF_01369_A">
    <property type="entry name" value="Ribosomal_uL23_A"/>
    <property type="match status" value="1"/>
</dbReference>
<dbReference type="PANTHER" id="PTHR11620">
    <property type="entry name" value="60S RIBOSOMAL PROTEIN L23A"/>
    <property type="match status" value="1"/>
</dbReference>
<dbReference type="Pfam" id="PF00276">
    <property type="entry name" value="Ribosomal_L23"/>
    <property type="match status" value="1"/>
</dbReference>
<evidence type="ECO:0000256" key="6">
    <source>
        <dbReference type="HAMAP-Rule" id="MF_01369"/>
    </source>
</evidence>
<accession>A0A830FSR9</accession>
<comment type="similarity">
    <text evidence="1 6 7">Belongs to the universal ribosomal protein uL23 family.</text>
</comment>
<dbReference type="SUPFAM" id="SSF54189">
    <property type="entry name" value="Ribosomal proteins S24e, L23 and L15e"/>
    <property type="match status" value="1"/>
</dbReference>
<keyword evidence="2 6" id="KW-0699">rRNA-binding</keyword>
<evidence type="ECO:0000256" key="5">
    <source>
        <dbReference type="ARBA" id="ARBA00023274"/>
    </source>
</evidence>
<dbReference type="PROSITE" id="PS00050">
    <property type="entry name" value="RIBOSOMAL_L23"/>
    <property type="match status" value="1"/>
</dbReference>
<organism evidence="8 10">
    <name type="scientific">Halarchaeum rubridurum</name>
    <dbReference type="NCBI Taxonomy" id="489911"/>
    <lineage>
        <taxon>Archaea</taxon>
        <taxon>Methanobacteriati</taxon>
        <taxon>Methanobacteriota</taxon>
        <taxon>Stenosarchaea group</taxon>
        <taxon>Halobacteria</taxon>
        <taxon>Halobacteriales</taxon>
        <taxon>Halobacteriaceae</taxon>
    </lineage>
</organism>
<keyword evidence="3 6" id="KW-0694">RNA-binding</keyword>
<dbReference type="GO" id="GO:0005840">
    <property type="term" value="C:ribosome"/>
    <property type="evidence" value="ECO:0007669"/>
    <property type="project" value="UniProtKB-UniRule"/>
</dbReference>
<evidence type="ECO:0000256" key="4">
    <source>
        <dbReference type="ARBA" id="ARBA00022980"/>
    </source>
</evidence>
<dbReference type="GO" id="GO:0003735">
    <property type="term" value="F:structural constituent of ribosome"/>
    <property type="evidence" value="ECO:0007669"/>
    <property type="project" value="UniProtKB-UniRule"/>
</dbReference>
<dbReference type="EMBL" id="JAGGKO010000001">
    <property type="protein sequence ID" value="MBP1953914.1"/>
    <property type="molecule type" value="Genomic_DNA"/>
</dbReference>
<evidence type="ECO:0000256" key="1">
    <source>
        <dbReference type="ARBA" id="ARBA00006700"/>
    </source>
</evidence>
<evidence type="ECO:0000313" key="8">
    <source>
        <dbReference type="EMBL" id="GGM55813.1"/>
    </source>
</evidence>
<dbReference type="Proteomes" id="UP000614609">
    <property type="component" value="Unassembled WGS sequence"/>
</dbReference>
<dbReference type="InterPro" id="IPR012678">
    <property type="entry name" value="Ribosomal_uL23/eL15/eS24_sf"/>
</dbReference>
<dbReference type="OrthoDB" id="7751at2157"/>